<gene>
    <name evidence="1" type="ORF">CA13_14310</name>
</gene>
<name>A0A5C5YY41_9BACT</name>
<sequence length="351" mass="38993">MPPPRIAANSSPLMTHSRITIRHVIAVIALAMTTTSLFAEGVCLDTSIEAHDCAIETTLNDRLWLINTRSIPTCACRVNLDDPDLKVSRLGCNGSTCQSTKEEYLSELGSDRPVVVYVHGYRFKHCEAIERGLFVYQKTLRRRAGCGPIDWVIWSWPSDCDSFITKDVREKAKFADAQALYLSWLIREQLRRSVATKLIGYSLGGRVITGSLHALAGGRLGGRTLPGETIQHAGVDVGLVAPAIEEDWLAAGQYHGKAISNMENFTVLFNQRDAVLKRYWLLDKVRGAVALGLGRMQSIVPTVDNQAIQLRALDFSRAIGITHDELDYYQSRFDAGKEMARLISDVQMVSR</sequence>
<reference evidence="1 2" key="1">
    <citation type="submission" date="2019-02" db="EMBL/GenBank/DDBJ databases">
        <title>Deep-cultivation of Planctomycetes and their phenomic and genomic characterization uncovers novel biology.</title>
        <authorList>
            <person name="Wiegand S."/>
            <person name="Jogler M."/>
            <person name="Boedeker C."/>
            <person name="Pinto D."/>
            <person name="Vollmers J."/>
            <person name="Rivas-Marin E."/>
            <person name="Kohn T."/>
            <person name="Peeters S.H."/>
            <person name="Heuer A."/>
            <person name="Rast P."/>
            <person name="Oberbeckmann S."/>
            <person name="Bunk B."/>
            <person name="Jeske O."/>
            <person name="Meyerdierks A."/>
            <person name="Storesund J.E."/>
            <person name="Kallscheuer N."/>
            <person name="Luecker S."/>
            <person name="Lage O.M."/>
            <person name="Pohl T."/>
            <person name="Merkel B.J."/>
            <person name="Hornburger P."/>
            <person name="Mueller R.-W."/>
            <person name="Bruemmer F."/>
            <person name="Labrenz M."/>
            <person name="Spormann A.M."/>
            <person name="Op Den Camp H."/>
            <person name="Overmann J."/>
            <person name="Amann R."/>
            <person name="Jetten M.S.M."/>
            <person name="Mascher T."/>
            <person name="Medema M.H."/>
            <person name="Devos D.P."/>
            <person name="Kaster A.-K."/>
            <person name="Ovreas L."/>
            <person name="Rohde M."/>
            <person name="Galperin M.Y."/>
            <person name="Jogler C."/>
        </authorList>
    </citation>
    <scope>NUCLEOTIDE SEQUENCE [LARGE SCALE GENOMIC DNA]</scope>
    <source>
        <strain evidence="1 2">CA13</strain>
    </source>
</reference>
<proteinExistence type="predicted"/>
<dbReference type="Pfam" id="PF05990">
    <property type="entry name" value="DUF900"/>
    <property type="match status" value="1"/>
</dbReference>
<accession>A0A5C5YY41</accession>
<protein>
    <recommendedName>
        <fullName evidence="3">Alpha/beta hydrolase family protein</fullName>
    </recommendedName>
</protein>
<dbReference type="OrthoDB" id="241925at2"/>
<evidence type="ECO:0000313" key="1">
    <source>
        <dbReference type="EMBL" id="TWT80019.1"/>
    </source>
</evidence>
<keyword evidence="2" id="KW-1185">Reference proteome</keyword>
<evidence type="ECO:0000313" key="2">
    <source>
        <dbReference type="Proteomes" id="UP000315010"/>
    </source>
</evidence>
<dbReference type="InterPro" id="IPR010297">
    <property type="entry name" value="DUF900_hydrolase"/>
</dbReference>
<evidence type="ECO:0008006" key="3">
    <source>
        <dbReference type="Google" id="ProtNLM"/>
    </source>
</evidence>
<organism evidence="1 2">
    <name type="scientific">Novipirellula herctigrandis</name>
    <dbReference type="NCBI Taxonomy" id="2527986"/>
    <lineage>
        <taxon>Bacteria</taxon>
        <taxon>Pseudomonadati</taxon>
        <taxon>Planctomycetota</taxon>
        <taxon>Planctomycetia</taxon>
        <taxon>Pirellulales</taxon>
        <taxon>Pirellulaceae</taxon>
        <taxon>Novipirellula</taxon>
    </lineage>
</organism>
<dbReference type="AlphaFoldDB" id="A0A5C5YY41"/>
<dbReference type="Proteomes" id="UP000315010">
    <property type="component" value="Unassembled WGS sequence"/>
</dbReference>
<dbReference type="EMBL" id="SJPJ01000001">
    <property type="protein sequence ID" value="TWT80019.1"/>
    <property type="molecule type" value="Genomic_DNA"/>
</dbReference>
<comment type="caution">
    <text evidence="1">The sequence shown here is derived from an EMBL/GenBank/DDBJ whole genome shotgun (WGS) entry which is preliminary data.</text>
</comment>